<accession>A0A8J4WU77</accession>
<protein>
    <submittedName>
        <fullName evidence="1">Uncharacterized protein</fullName>
    </submittedName>
</protein>
<gene>
    <name evidence="1" type="ORF">PHET_01863</name>
</gene>
<reference evidence="1" key="1">
    <citation type="submission" date="2019-05" db="EMBL/GenBank/DDBJ databases">
        <title>Annotation for the trematode Paragonimus heterotremus.</title>
        <authorList>
            <person name="Choi Y.-J."/>
        </authorList>
    </citation>
    <scope>NUCLEOTIDE SEQUENCE</scope>
    <source>
        <strain evidence="1">LC</strain>
    </source>
</reference>
<keyword evidence="2" id="KW-1185">Reference proteome</keyword>
<organism evidence="1 2">
    <name type="scientific">Paragonimus heterotremus</name>
    <dbReference type="NCBI Taxonomy" id="100268"/>
    <lineage>
        <taxon>Eukaryota</taxon>
        <taxon>Metazoa</taxon>
        <taxon>Spiralia</taxon>
        <taxon>Lophotrochozoa</taxon>
        <taxon>Platyhelminthes</taxon>
        <taxon>Trematoda</taxon>
        <taxon>Digenea</taxon>
        <taxon>Plagiorchiida</taxon>
        <taxon>Troglotremata</taxon>
        <taxon>Troglotrematidae</taxon>
        <taxon>Paragonimus</taxon>
    </lineage>
</organism>
<evidence type="ECO:0000313" key="2">
    <source>
        <dbReference type="Proteomes" id="UP000748531"/>
    </source>
</evidence>
<dbReference type="AlphaFoldDB" id="A0A8J4WU77"/>
<comment type="caution">
    <text evidence="1">The sequence shown here is derived from an EMBL/GenBank/DDBJ whole genome shotgun (WGS) entry which is preliminary data.</text>
</comment>
<sequence>MVGLKQFSWLSGGVFLVLNLARKYFNARSLDGVPLEPEEHMTSHLEARIFPVRHQSLCRSPNYSVD</sequence>
<dbReference type="OrthoDB" id="527990at2759"/>
<evidence type="ECO:0000313" key="1">
    <source>
        <dbReference type="EMBL" id="KAF5404590.1"/>
    </source>
</evidence>
<dbReference type="Proteomes" id="UP000748531">
    <property type="component" value="Unassembled WGS sequence"/>
</dbReference>
<name>A0A8J4WU77_9TREM</name>
<dbReference type="EMBL" id="LUCH01000665">
    <property type="protein sequence ID" value="KAF5404590.1"/>
    <property type="molecule type" value="Genomic_DNA"/>
</dbReference>
<proteinExistence type="predicted"/>